<dbReference type="Pfam" id="PF00702">
    <property type="entry name" value="Hydrolase"/>
    <property type="match status" value="1"/>
</dbReference>
<feature type="transmembrane region" description="Helical" evidence="2">
    <location>
        <begin position="108"/>
        <end position="127"/>
    </location>
</feature>
<comment type="caution">
    <text evidence="3">The sequence shown here is derived from an EMBL/GenBank/DDBJ whole genome shotgun (WGS) entry which is preliminary data.</text>
</comment>
<evidence type="ECO:0000256" key="2">
    <source>
        <dbReference type="SAM" id="Phobius"/>
    </source>
</evidence>
<dbReference type="GO" id="GO:0016020">
    <property type="term" value="C:membrane"/>
    <property type="evidence" value="ECO:0007669"/>
    <property type="project" value="InterPro"/>
</dbReference>
<dbReference type="Gene3D" id="3.40.50.1000">
    <property type="entry name" value="HAD superfamily/HAD-like"/>
    <property type="match status" value="1"/>
</dbReference>
<gene>
    <name evidence="3" type="primary">silP_7</name>
    <name evidence="3" type="ORF">SDC9_206603</name>
</gene>
<evidence type="ECO:0000256" key="1">
    <source>
        <dbReference type="ARBA" id="ARBA00022967"/>
    </source>
</evidence>
<name>A0A645J669_9ZZZZ</name>
<feature type="transmembrane region" description="Helical" evidence="2">
    <location>
        <begin position="133"/>
        <end position="155"/>
    </location>
</feature>
<dbReference type="SUPFAM" id="SSF56784">
    <property type="entry name" value="HAD-like"/>
    <property type="match status" value="1"/>
</dbReference>
<dbReference type="AlphaFoldDB" id="A0A645J669"/>
<dbReference type="InterPro" id="IPR023214">
    <property type="entry name" value="HAD_sf"/>
</dbReference>
<dbReference type="NCBIfam" id="TIGR01494">
    <property type="entry name" value="ATPase_P-type"/>
    <property type="match status" value="1"/>
</dbReference>
<dbReference type="InterPro" id="IPR001757">
    <property type="entry name" value="P_typ_ATPase"/>
</dbReference>
<keyword evidence="2" id="KW-0812">Transmembrane</keyword>
<keyword evidence="2" id="KW-0472">Membrane</keyword>
<dbReference type="EMBL" id="VSSQ01132198">
    <property type="protein sequence ID" value="MPN58887.1"/>
    <property type="molecule type" value="Genomic_DNA"/>
</dbReference>
<protein>
    <submittedName>
        <fullName evidence="3">Silver exporting P-type ATPase</fullName>
    </submittedName>
</protein>
<dbReference type="PANTHER" id="PTHR43520:SF8">
    <property type="entry name" value="P-TYPE CU(+) TRANSPORTER"/>
    <property type="match status" value="1"/>
</dbReference>
<dbReference type="GO" id="GO:0043682">
    <property type="term" value="F:P-type divalent copper transporter activity"/>
    <property type="evidence" value="ECO:0007669"/>
    <property type="project" value="TreeGrafter"/>
</dbReference>
<dbReference type="GO" id="GO:0005507">
    <property type="term" value="F:copper ion binding"/>
    <property type="evidence" value="ECO:0007669"/>
    <property type="project" value="TreeGrafter"/>
</dbReference>
<organism evidence="3">
    <name type="scientific">bioreactor metagenome</name>
    <dbReference type="NCBI Taxonomy" id="1076179"/>
    <lineage>
        <taxon>unclassified sequences</taxon>
        <taxon>metagenomes</taxon>
        <taxon>ecological metagenomes</taxon>
    </lineage>
</organism>
<keyword evidence="2" id="KW-1133">Transmembrane helix</keyword>
<sequence length="165" mass="17413">MLTGDNQKTAEAIASQIGIDRVFAEVLPVNKAEIIQQLQQEGHRVAMLGDGINDAPALAVADIGIAMGTGTDIAIESAGITLLSGNLNKLPMTVKIAQATLRTIHQNLFWAFFYNILSIPVAAGILYPSFGIVLNPAIAGIAMAFSSVTVVINALKLKTVQLTEE</sequence>
<reference evidence="3" key="1">
    <citation type="submission" date="2019-08" db="EMBL/GenBank/DDBJ databases">
        <authorList>
            <person name="Kucharzyk K."/>
            <person name="Murdoch R.W."/>
            <person name="Higgins S."/>
            <person name="Loffler F."/>
        </authorList>
    </citation>
    <scope>NUCLEOTIDE SEQUENCE</scope>
</reference>
<dbReference type="PANTHER" id="PTHR43520">
    <property type="entry name" value="ATP7, ISOFORM B"/>
    <property type="match status" value="1"/>
</dbReference>
<dbReference type="PROSITE" id="PS01229">
    <property type="entry name" value="COF_2"/>
    <property type="match status" value="1"/>
</dbReference>
<dbReference type="GO" id="GO:0055070">
    <property type="term" value="P:copper ion homeostasis"/>
    <property type="evidence" value="ECO:0007669"/>
    <property type="project" value="TreeGrafter"/>
</dbReference>
<evidence type="ECO:0000313" key="3">
    <source>
        <dbReference type="EMBL" id="MPN58887.1"/>
    </source>
</evidence>
<proteinExistence type="predicted"/>
<dbReference type="GO" id="GO:0005524">
    <property type="term" value="F:ATP binding"/>
    <property type="evidence" value="ECO:0007669"/>
    <property type="project" value="InterPro"/>
</dbReference>
<dbReference type="GO" id="GO:0016887">
    <property type="term" value="F:ATP hydrolysis activity"/>
    <property type="evidence" value="ECO:0007669"/>
    <property type="project" value="InterPro"/>
</dbReference>
<accession>A0A645J669</accession>
<dbReference type="PRINTS" id="PR00120">
    <property type="entry name" value="HATPASE"/>
</dbReference>
<dbReference type="InterPro" id="IPR036412">
    <property type="entry name" value="HAD-like_sf"/>
</dbReference>
<dbReference type="PRINTS" id="PR00119">
    <property type="entry name" value="CATATPASE"/>
</dbReference>
<keyword evidence="1" id="KW-1278">Translocase</keyword>